<reference evidence="1 2" key="1">
    <citation type="journal article" date="2015" name="Plant Pathol. J.">
        <title>Isolation and Genomic Characterization of the T4-Like Bacteriophage PM2 Infecting Pectobacterium carotovorum subsp. carotovorum.</title>
        <authorList>
            <person name="Lim J.A."/>
            <person name="Lee D.H."/>
            <person name="Heu S."/>
        </authorList>
    </citation>
    <scope>NUCLEOTIDE SEQUENCE [LARGE SCALE GENOMIC DNA]</scope>
</reference>
<dbReference type="GeneID" id="26637991"/>
<dbReference type="Proteomes" id="UP000030739">
    <property type="component" value="Segment"/>
</dbReference>
<name>A0A0A0Q2E6_9CAUD</name>
<protein>
    <submittedName>
        <fullName evidence="1">Uncharacterized protein</fullName>
    </submittedName>
</protein>
<dbReference type="EMBL" id="KF835987">
    <property type="protein sequence ID" value="AHY25060.1"/>
    <property type="molecule type" value="Genomic_DNA"/>
</dbReference>
<evidence type="ECO:0000313" key="1">
    <source>
        <dbReference type="EMBL" id="AHY25060.1"/>
    </source>
</evidence>
<sequence>MLIMVNFVKNFDLYPPAHIYAGMQQGKAEKRAVALCEELYRFIPGDKPHILGELRTAWRDVIVLQNMANNCPIKINPDYVKKVLDNFQDWAIKANDETARVFKQHPDLQKWRETSGIIQNKEIKSWVYDMAQRLK</sequence>
<proteinExistence type="predicted"/>
<evidence type="ECO:0000313" key="2">
    <source>
        <dbReference type="Proteomes" id="UP000030739"/>
    </source>
</evidence>
<dbReference type="OrthoDB" id="21419at10239"/>
<gene>
    <name evidence="1" type="ORF">PM2_098</name>
</gene>
<keyword evidence="2" id="KW-1185">Reference proteome</keyword>
<organism evidence="1 2">
    <name type="scientific">Pectobacterium bacteriophage PM2</name>
    <dbReference type="NCBI Taxonomy" id="1429794"/>
    <lineage>
        <taxon>Viruses</taxon>
        <taxon>Duplodnaviria</taxon>
        <taxon>Heunggongvirae</taxon>
        <taxon>Uroviricota</taxon>
        <taxon>Caudoviricetes</taxon>
        <taxon>Pantevenvirales</taxon>
        <taxon>Straboviridae</taxon>
        <taxon>Tevenvirinae</taxon>
        <taxon>Mosugukvirus</taxon>
        <taxon>Mosugukvirus pm2</taxon>
    </lineage>
</organism>
<dbReference type="KEGG" id="vg:26637991"/>
<accession>A0A0A0Q2E6</accession>
<dbReference type="RefSeq" id="YP_009211519.1">
    <property type="nucleotide sequence ID" value="NC_028940.1"/>
</dbReference>